<dbReference type="GO" id="GO:0005975">
    <property type="term" value="P:carbohydrate metabolic process"/>
    <property type="evidence" value="ECO:0007669"/>
    <property type="project" value="InterPro"/>
</dbReference>
<evidence type="ECO:0000313" key="4">
    <source>
        <dbReference type="EMBL" id="RCK79149.1"/>
    </source>
</evidence>
<reference evidence="4 5" key="1">
    <citation type="submission" date="2018-05" db="EMBL/GenBank/DDBJ databases">
        <title>A metagenomic window into the 2 km-deep terrestrial subsurface aquifer revealed taxonomically and functionally diverse microbial community comprising novel uncultured bacterial lineages.</title>
        <authorList>
            <person name="Kadnikov V.V."/>
            <person name="Mardanov A.V."/>
            <person name="Beletsky A.V."/>
            <person name="Banks D."/>
            <person name="Pimenov N.V."/>
            <person name="Frank Y.A."/>
            <person name="Karnachuk O.V."/>
            <person name="Ravin N.V."/>
        </authorList>
    </citation>
    <scope>NUCLEOTIDE SEQUENCE [LARGE SCALE GENOMIC DNA]</scope>
    <source>
        <strain evidence="4">BY5</strain>
    </source>
</reference>
<protein>
    <submittedName>
        <fullName evidence="4">Polysaccharide deacetylase</fullName>
    </submittedName>
</protein>
<dbReference type="Pfam" id="PF01522">
    <property type="entry name" value="Polysacc_deac_1"/>
    <property type="match status" value="1"/>
</dbReference>
<dbReference type="InterPro" id="IPR051398">
    <property type="entry name" value="Polysacch_Deacetylase"/>
</dbReference>
<dbReference type="Gene3D" id="3.20.20.370">
    <property type="entry name" value="Glycoside hydrolase/deacetylase"/>
    <property type="match status" value="1"/>
</dbReference>
<feature type="domain" description="NodB homology" evidence="3">
    <location>
        <begin position="58"/>
        <end position="156"/>
    </location>
</feature>
<dbReference type="InterPro" id="IPR002509">
    <property type="entry name" value="NODB_dom"/>
</dbReference>
<evidence type="ECO:0000259" key="3">
    <source>
        <dbReference type="Pfam" id="PF01522"/>
    </source>
</evidence>
<name>A0A367ZN15_9BACT</name>
<sequence length="352" mass="39427">MTRSIPVLYYHRIGAPDPLHLSIPTALFDRQIGFLIRRGFRGITLGQLLRHLAGTAPVNHPTFVVTFDDGFRDNLTEAWPVLRRHRCPATIFMVGRLIRPPDQPPSSMPRDFNAAHRAACQGDLSDFLSRQEMQEMHASGLIEFHSHSLSHRQVFTGCTLTGVYPDTDAHWGVLSAYGAGLPERSWPVFPRAPGLTAPAWEPDLGRLQAAGRDWSREWQEWQAGRGKTVPAVPAEWFRIESTAAYERRVREELAASRALFQGFHEPGTDLICWPWGAFTPAVVQWAREEGYHGALTTASGPTLPGGDPFAIPRYPVKKGDLARFALGIWLRTSPTLARVYGVIRRWGRPRGT</sequence>
<dbReference type="PANTHER" id="PTHR34216:SF3">
    <property type="entry name" value="POLY-BETA-1,6-N-ACETYL-D-GLUCOSAMINE N-DEACETYLASE"/>
    <property type="match status" value="1"/>
</dbReference>
<dbReference type="InterPro" id="IPR011330">
    <property type="entry name" value="Glyco_hydro/deAcase_b/a-brl"/>
</dbReference>
<dbReference type="SUPFAM" id="SSF88713">
    <property type="entry name" value="Glycoside hydrolase/deacetylase"/>
    <property type="match status" value="1"/>
</dbReference>
<evidence type="ECO:0000256" key="1">
    <source>
        <dbReference type="ARBA" id="ARBA00004613"/>
    </source>
</evidence>
<dbReference type="Proteomes" id="UP000252355">
    <property type="component" value="Unassembled WGS sequence"/>
</dbReference>
<keyword evidence="2" id="KW-0732">Signal</keyword>
<dbReference type="GO" id="GO:0016810">
    <property type="term" value="F:hydrolase activity, acting on carbon-nitrogen (but not peptide) bonds"/>
    <property type="evidence" value="ECO:0007669"/>
    <property type="project" value="InterPro"/>
</dbReference>
<dbReference type="AlphaFoldDB" id="A0A367ZN15"/>
<dbReference type="GO" id="GO:0005576">
    <property type="term" value="C:extracellular region"/>
    <property type="evidence" value="ECO:0007669"/>
    <property type="project" value="UniProtKB-SubCell"/>
</dbReference>
<comment type="subcellular location">
    <subcellularLocation>
        <location evidence="1">Secreted</location>
    </subcellularLocation>
</comment>
<accession>A0A367ZN15</accession>
<comment type="caution">
    <text evidence="4">The sequence shown here is derived from an EMBL/GenBank/DDBJ whole genome shotgun (WGS) entry which is preliminary data.</text>
</comment>
<dbReference type="EMBL" id="QOQW01000015">
    <property type="protein sequence ID" value="RCK79149.1"/>
    <property type="molecule type" value="Genomic_DNA"/>
</dbReference>
<dbReference type="PANTHER" id="PTHR34216">
    <property type="match status" value="1"/>
</dbReference>
<organism evidence="4 5">
    <name type="scientific">Candidatus Ozemobacter sibiricus</name>
    <dbReference type="NCBI Taxonomy" id="2268124"/>
    <lineage>
        <taxon>Bacteria</taxon>
        <taxon>Candidatus Ozemobacteria</taxon>
        <taxon>Candidatus Ozemobacterales</taxon>
        <taxon>Candidatus Ozemobacteraceae</taxon>
        <taxon>Candidatus Ozemobacter</taxon>
    </lineage>
</organism>
<evidence type="ECO:0000313" key="5">
    <source>
        <dbReference type="Proteomes" id="UP000252355"/>
    </source>
</evidence>
<evidence type="ECO:0000256" key="2">
    <source>
        <dbReference type="ARBA" id="ARBA00022729"/>
    </source>
</evidence>
<gene>
    <name evidence="4" type="ORF">OZSIB_0263</name>
</gene>
<proteinExistence type="predicted"/>